<sequence>MTQELNKQEPTKSRKSPKKPCFKVFVGNLPFNITKEDIETHFKPCGTITSVRILTKKDGTPRGCCFIEFADSKSEIKAIHMHHSLLKDRSINVEKTAGGGGNSIVRKRKIAKQRLESALIRRETERKKASKAAPPSEKTSKD</sequence>
<dbReference type="PROSITE" id="PS50102">
    <property type="entry name" value="RRM"/>
    <property type="match status" value="1"/>
</dbReference>
<organism evidence="5 6">
    <name type="scientific">Blattamonas nauphoetae</name>
    <dbReference type="NCBI Taxonomy" id="2049346"/>
    <lineage>
        <taxon>Eukaryota</taxon>
        <taxon>Metamonada</taxon>
        <taxon>Preaxostyla</taxon>
        <taxon>Oxymonadida</taxon>
        <taxon>Blattamonas</taxon>
    </lineage>
</organism>
<gene>
    <name evidence="5" type="ORF">BLNAU_7357</name>
</gene>
<dbReference type="SMART" id="SM00360">
    <property type="entry name" value="RRM"/>
    <property type="match status" value="1"/>
</dbReference>
<evidence type="ECO:0000313" key="6">
    <source>
        <dbReference type="Proteomes" id="UP001281761"/>
    </source>
</evidence>
<evidence type="ECO:0000256" key="1">
    <source>
        <dbReference type="ARBA" id="ARBA00022884"/>
    </source>
</evidence>
<dbReference type="EMBL" id="JARBJD010000044">
    <property type="protein sequence ID" value="KAK2957702.1"/>
    <property type="molecule type" value="Genomic_DNA"/>
</dbReference>
<dbReference type="InterPro" id="IPR000504">
    <property type="entry name" value="RRM_dom"/>
</dbReference>
<accession>A0ABQ9Y1S4</accession>
<dbReference type="PANTHER" id="PTHR23236:SF51">
    <property type="entry name" value="NUCLEOLAR PROTEIN 6"/>
    <property type="match status" value="1"/>
</dbReference>
<comment type="caution">
    <text evidence="5">The sequence shown here is derived from an EMBL/GenBank/DDBJ whole genome shotgun (WGS) entry which is preliminary data.</text>
</comment>
<dbReference type="Proteomes" id="UP001281761">
    <property type="component" value="Unassembled WGS sequence"/>
</dbReference>
<keyword evidence="1 2" id="KW-0694">RNA-binding</keyword>
<dbReference type="Pfam" id="PF00076">
    <property type="entry name" value="RRM_1"/>
    <property type="match status" value="1"/>
</dbReference>
<keyword evidence="6" id="KW-1185">Reference proteome</keyword>
<proteinExistence type="predicted"/>
<protein>
    <submittedName>
        <fullName evidence="5">RNA binding protein</fullName>
    </submittedName>
</protein>
<feature type="region of interest" description="Disordered" evidence="3">
    <location>
        <begin position="121"/>
        <end position="142"/>
    </location>
</feature>
<dbReference type="InterPro" id="IPR035979">
    <property type="entry name" value="RBD_domain_sf"/>
</dbReference>
<dbReference type="SUPFAM" id="SSF54928">
    <property type="entry name" value="RNA-binding domain, RBD"/>
    <property type="match status" value="1"/>
</dbReference>
<evidence type="ECO:0000259" key="4">
    <source>
        <dbReference type="PROSITE" id="PS50102"/>
    </source>
</evidence>
<dbReference type="InterPro" id="IPR012677">
    <property type="entry name" value="Nucleotide-bd_a/b_plait_sf"/>
</dbReference>
<dbReference type="Gene3D" id="3.30.70.330">
    <property type="match status" value="1"/>
</dbReference>
<dbReference type="InterPro" id="IPR034228">
    <property type="entry name" value="Nop6_RRM"/>
</dbReference>
<evidence type="ECO:0000313" key="5">
    <source>
        <dbReference type="EMBL" id="KAK2957702.1"/>
    </source>
</evidence>
<feature type="compositionally biased region" description="Low complexity" evidence="3">
    <location>
        <begin position="131"/>
        <end position="142"/>
    </location>
</feature>
<evidence type="ECO:0000256" key="3">
    <source>
        <dbReference type="SAM" id="MobiDB-lite"/>
    </source>
</evidence>
<evidence type="ECO:0000256" key="2">
    <source>
        <dbReference type="PROSITE-ProRule" id="PRU00176"/>
    </source>
</evidence>
<name>A0ABQ9Y1S4_9EUKA</name>
<dbReference type="PANTHER" id="PTHR23236">
    <property type="entry name" value="EUKARYOTIC TRANSLATION INITIATION FACTOR 4B/4H"/>
    <property type="match status" value="1"/>
</dbReference>
<reference evidence="5 6" key="1">
    <citation type="journal article" date="2022" name="bioRxiv">
        <title>Genomics of Preaxostyla Flagellates Illuminates Evolutionary Transitions and the Path Towards Mitochondrial Loss.</title>
        <authorList>
            <person name="Novak L.V.F."/>
            <person name="Treitli S.C."/>
            <person name="Pyrih J."/>
            <person name="Halakuc P."/>
            <person name="Pipaliya S.V."/>
            <person name="Vacek V."/>
            <person name="Brzon O."/>
            <person name="Soukal P."/>
            <person name="Eme L."/>
            <person name="Dacks J.B."/>
            <person name="Karnkowska A."/>
            <person name="Elias M."/>
            <person name="Hampl V."/>
        </authorList>
    </citation>
    <scope>NUCLEOTIDE SEQUENCE [LARGE SCALE GENOMIC DNA]</scope>
    <source>
        <strain evidence="5">NAU3</strain>
        <tissue evidence="5">Gut</tissue>
    </source>
</reference>
<dbReference type="CDD" id="cd12400">
    <property type="entry name" value="RRM_Nop6"/>
    <property type="match status" value="1"/>
</dbReference>
<feature type="domain" description="RRM" evidence="4">
    <location>
        <begin position="22"/>
        <end position="98"/>
    </location>
</feature>